<organism evidence="2 3">
    <name type="scientific">Saitozyma podzolica</name>
    <dbReference type="NCBI Taxonomy" id="1890683"/>
    <lineage>
        <taxon>Eukaryota</taxon>
        <taxon>Fungi</taxon>
        <taxon>Dikarya</taxon>
        <taxon>Basidiomycota</taxon>
        <taxon>Agaricomycotina</taxon>
        <taxon>Tremellomycetes</taxon>
        <taxon>Tremellales</taxon>
        <taxon>Trimorphomycetaceae</taxon>
        <taxon>Saitozyma</taxon>
    </lineage>
</organism>
<feature type="region of interest" description="Disordered" evidence="1">
    <location>
        <begin position="158"/>
        <end position="197"/>
    </location>
</feature>
<protein>
    <submittedName>
        <fullName evidence="2">Uncharacterized protein</fullName>
    </submittedName>
</protein>
<gene>
    <name evidence="2" type="ORF">EHS25_002156</name>
</gene>
<dbReference type="AlphaFoldDB" id="A0A427YEK2"/>
<proteinExistence type="predicted"/>
<reference evidence="2 3" key="1">
    <citation type="submission" date="2018-11" db="EMBL/GenBank/DDBJ databases">
        <title>Genome sequence of Saitozyma podzolica DSM 27192.</title>
        <authorList>
            <person name="Aliyu H."/>
            <person name="Gorte O."/>
            <person name="Ochsenreither K."/>
        </authorList>
    </citation>
    <scope>NUCLEOTIDE SEQUENCE [LARGE SCALE GENOMIC DNA]</scope>
    <source>
        <strain evidence="2 3">DSM 27192</strain>
    </source>
</reference>
<evidence type="ECO:0000256" key="1">
    <source>
        <dbReference type="SAM" id="MobiDB-lite"/>
    </source>
</evidence>
<feature type="compositionally biased region" description="Basic and acidic residues" evidence="1">
    <location>
        <begin position="183"/>
        <end position="197"/>
    </location>
</feature>
<accession>A0A427YEK2</accession>
<evidence type="ECO:0000313" key="3">
    <source>
        <dbReference type="Proteomes" id="UP000279259"/>
    </source>
</evidence>
<keyword evidence="3" id="KW-1185">Reference proteome</keyword>
<name>A0A427YEK2_9TREE</name>
<comment type="caution">
    <text evidence="2">The sequence shown here is derived from an EMBL/GenBank/DDBJ whole genome shotgun (WGS) entry which is preliminary data.</text>
</comment>
<sequence>MVVASKRDVEMREMGEGGAEVAELEEEGFVWVGVPYLFEHMTLDTADDEALDVVRHHVKELDYRAVDALRRLNQHMLDHPKPFPAPPDDDIFDVLLGRHPPPLLGSSSLLLCPVAVSARVRVMGTDERELAVMLGKDEVDVPPNTLFGHRDKLAADREQREGGGFVDVGGDQSVELAWEGEEGCGRARDLRDRTGGG</sequence>
<evidence type="ECO:0000313" key="2">
    <source>
        <dbReference type="EMBL" id="RSH89605.1"/>
    </source>
</evidence>
<dbReference type="EMBL" id="RSCD01000013">
    <property type="protein sequence ID" value="RSH89605.1"/>
    <property type="molecule type" value="Genomic_DNA"/>
</dbReference>
<dbReference type="Proteomes" id="UP000279259">
    <property type="component" value="Unassembled WGS sequence"/>
</dbReference>